<evidence type="ECO:0000256" key="1">
    <source>
        <dbReference type="SAM" id="MobiDB-lite"/>
    </source>
</evidence>
<dbReference type="EMBL" id="KV018503">
    <property type="protein sequence ID" value="KZV16926.1"/>
    <property type="molecule type" value="Genomic_DNA"/>
</dbReference>
<sequence length="132" mass="14225">MGPISNTGPKTSRAARDRPEQNPRRIQPSDIAGASPDVGRRRRPPPTKFACGCRATSRQARRTAACNVARPMIIVDRRAAQPVHDVQPSSGRSLCAIVRQAHGAAVGAHHRACCAQQPSASLRSAQQFERKS</sequence>
<keyword evidence="3" id="KW-1185">Reference proteome</keyword>
<proteinExistence type="predicted"/>
<evidence type="ECO:0000313" key="3">
    <source>
        <dbReference type="Proteomes" id="UP000250235"/>
    </source>
</evidence>
<evidence type="ECO:0000313" key="2">
    <source>
        <dbReference type="EMBL" id="KZV16926.1"/>
    </source>
</evidence>
<dbReference type="AlphaFoldDB" id="A0A2Z7A629"/>
<gene>
    <name evidence="2" type="ORF">F511_30799</name>
</gene>
<dbReference type="Proteomes" id="UP000250235">
    <property type="component" value="Unassembled WGS sequence"/>
</dbReference>
<accession>A0A2Z7A629</accession>
<feature type="compositionally biased region" description="Polar residues" evidence="1">
    <location>
        <begin position="1"/>
        <end position="10"/>
    </location>
</feature>
<organism evidence="2 3">
    <name type="scientific">Dorcoceras hygrometricum</name>
    <dbReference type="NCBI Taxonomy" id="472368"/>
    <lineage>
        <taxon>Eukaryota</taxon>
        <taxon>Viridiplantae</taxon>
        <taxon>Streptophyta</taxon>
        <taxon>Embryophyta</taxon>
        <taxon>Tracheophyta</taxon>
        <taxon>Spermatophyta</taxon>
        <taxon>Magnoliopsida</taxon>
        <taxon>eudicotyledons</taxon>
        <taxon>Gunneridae</taxon>
        <taxon>Pentapetalae</taxon>
        <taxon>asterids</taxon>
        <taxon>lamiids</taxon>
        <taxon>Lamiales</taxon>
        <taxon>Gesneriaceae</taxon>
        <taxon>Didymocarpoideae</taxon>
        <taxon>Trichosporeae</taxon>
        <taxon>Loxocarpinae</taxon>
        <taxon>Dorcoceras</taxon>
    </lineage>
</organism>
<reference evidence="2 3" key="1">
    <citation type="journal article" date="2015" name="Proc. Natl. Acad. Sci. U.S.A.">
        <title>The resurrection genome of Boea hygrometrica: A blueprint for survival of dehydration.</title>
        <authorList>
            <person name="Xiao L."/>
            <person name="Yang G."/>
            <person name="Zhang L."/>
            <person name="Yang X."/>
            <person name="Zhao S."/>
            <person name="Ji Z."/>
            <person name="Zhou Q."/>
            <person name="Hu M."/>
            <person name="Wang Y."/>
            <person name="Chen M."/>
            <person name="Xu Y."/>
            <person name="Jin H."/>
            <person name="Xiao X."/>
            <person name="Hu G."/>
            <person name="Bao F."/>
            <person name="Hu Y."/>
            <person name="Wan P."/>
            <person name="Li L."/>
            <person name="Deng X."/>
            <person name="Kuang T."/>
            <person name="Xiang C."/>
            <person name="Zhu J.K."/>
            <person name="Oliver M.J."/>
            <person name="He Y."/>
        </authorList>
    </citation>
    <scope>NUCLEOTIDE SEQUENCE [LARGE SCALE GENOMIC DNA]</scope>
    <source>
        <strain evidence="3">cv. XS01</strain>
    </source>
</reference>
<feature type="compositionally biased region" description="Basic and acidic residues" evidence="1">
    <location>
        <begin position="14"/>
        <end position="23"/>
    </location>
</feature>
<name>A0A2Z7A629_9LAMI</name>
<feature type="region of interest" description="Disordered" evidence="1">
    <location>
        <begin position="1"/>
        <end position="54"/>
    </location>
</feature>
<protein>
    <submittedName>
        <fullName evidence="2">Uncharacterized protein</fullName>
    </submittedName>
</protein>